<reference evidence="6" key="2">
    <citation type="submission" date="2020-06" db="EMBL/GenBank/DDBJ databases">
        <title>Helianthus annuus Genome sequencing and assembly Release 2.</title>
        <authorList>
            <person name="Gouzy J."/>
            <person name="Langlade N."/>
            <person name="Munos S."/>
        </authorList>
    </citation>
    <scope>NUCLEOTIDE SEQUENCE</scope>
    <source>
        <tissue evidence="6">Leaves</tissue>
    </source>
</reference>
<dbReference type="PANTHER" id="PTHR23111">
    <property type="entry name" value="ZINC FINGER PROTEIN"/>
    <property type="match status" value="1"/>
</dbReference>
<sequence>MRGDWNCATCQRLNFRRRTKCYRCGESHAGLSRVRNNAPTPRVCEFRPGDWFCAAVGCQAHNFADRCVCIKCGALKSIPFFFGVGHYTPVFPPVIFGFPDQGFARISRRGWRIGDWFCGRRDCNAHNYGDRVQCFKCDSPRELVGNISN</sequence>
<feature type="domain" description="RanBP2-type" evidence="5">
    <location>
        <begin position="47"/>
        <end position="78"/>
    </location>
</feature>
<evidence type="ECO:0000256" key="4">
    <source>
        <dbReference type="PROSITE-ProRule" id="PRU00322"/>
    </source>
</evidence>
<dbReference type="AlphaFoldDB" id="A0A9K3HUN1"/>
<evidence type="ECO:0000313" key="6">
    <source>
        <dbReference type="EMBL" id="KAF5784530.1"/>
    </source>
</evidence>
<accession>A0A9K3HUN1</accession>
<dbReference type="PROSITE" id="PS01358">
    <property type="entry name" value="ZF_RANBP2_1"/>
    <property type="match status" value="3"/>
</dbReference>
<organism evidence="6 7">
    <name type="scientific">Helianthus annuus</name>
    <name type="common">Common sunflower</name>
    <dbReference type="NCBI Taxonomy" id="4232"/>
    <lineage>
        <taxon>Eukaryota</taxon>
        <taxon>Viridiplantae</taxon>
        <taxon>Streptophyta</taxon>
        <taxon>Embryophyta</taxon>
        <taxon>Tracheophyta</taxon>
        <taxon>Spermatophyta</taxon>
        <taxon>Magnoliopsida</taxon>
        <taxon>eudicotyledons</taxon>
        <taxon>Gunneridae</taxon>
        <taxon>Pentapetalae</taxon>
        <taxon>asterids</taxon>
        <taxon>campanulids</taxon>
        <taxon>Asterales</taxon>
        <taxon>Asteraceae</taxon>
        <taxon>Asteroideae</taxon>
        <taxon>Heliantheae alliance</taxon>
        <taxon>Heliantheae</taxon>
        <taxon>Helianthus</taxon>
    </lineage>
</organism>
<keyword evidence="7" id="KW-1185">Reference proteome</keyword>
<keyword evidence="2 4" id="KW-0863">Zinc-finger</keyword>
<comment type="caution">
    <text evidence="6">The sequence shown here is derived from an EMBL/GenBank/DDBJ whole genome shotgun (WGS) entry which is preliminary data.</text>
</comment>
<dbReference type="SUPFAM" id="SSF90209">
    <property type="entry name" value="Ran binding protein zinc finger-like"/>
    <property type="match status" value="3"/>
</dbReference>
<keyword evidence="1" id="KW-0479">Metal-binding</keyword>
<dbReference type="EMBL" id="MNCJ02000326">
    <property type="protein sequence ID" value="KAF5784530.1"/>
    <property type="molecule type" value="Genomic_DNA"/>
</dbReference>
<evidence type="ECO:0000256" key="1">
    <source>
        <dbReference type="ARBA" id="ARBA00022723"/>
    </source>
</evidence>
<evidence type="ECO:0000256" key="3">
    <source>
        <dbReference type="ARBA" id="ARBA00022833"/>
    </source>
</evidence>
<dbReference type="InterPro" id="IPR001876">
    <property type="entry name" value="Znf_RanBP2"/>
</dbReference>
<dbReference type="Gene3D" id="4.10.1060.10">
    <property type="entry name" value="Zinc finger, RanBP2-type"/>
    <property type="match status" value="3"/>
</dbReference>
<dbReference type="GO" id="GO:0003729">
    <property type="term" value="F:mRNA binding"/>
    <property type="evidence" value="ECO:0000318"/>
    <property type="project" value="GO_Central"/>
</dbReference>
<feature type="domain" description="RanBP2-type" evidence="5">
    <location>
        <begin position="112"/>
        <end position="143"/>
    </location>
</feature>
<keyword evidence="3" id="KW-0862">Zinc</keyword>
<reference evidence="6" key="1">
    <citation type="journal article" date="2017" name="Nature">
        <title>The sunflower genome provides insights into oil metabolism, flowering and Asterid evolution.</title>
        <authorList>
            <person name="Badouin H."/>
            <person name="Gouzy J."/>
            <person name="Grassa C.J."/>
            <person name="Murat F."/>
            <person name="Staton S.E."/>
            <person name="Cottret L."/>
            <person name="Lelandais-Briere C."/>
            <person name="Owens G.L."/>
            <person name="Carrere S."/>
            <person name="Mayjonade B."/>
            <person name="Legrand L."/>
            <person name="Gill N."/>
            <person name="Kane N.C."/>
            <person name="Bowers J.E."/>
            <person name="Hubner S."/>
            <person name="Bellec A."/>
            <person name="Berard A."/>
            <person name="Berges H."/>
            <person name="Blanchet N."/>
            <person name="Boniface M.C."/>
            <person name="Brunel D."/>
            <person name="Catrice O."/>
            <person name="Chaidir N."/>
            <person name="Claudel C."/>
            <person name="Donnadieu C."/>
            <person name="Faraut T."/>
            <person name="Fievet G."/>
            <person name="Helmstetter N."/>
            <person name="King M."/>
            <person name="Knapp S.J."/>
            <person name="Lai Z."/>
            <person name="Le Paslier M.C."/>
            <person name="Lippi Y."/>
            <person name="Lorenzon L."/>
            <person name="Mandel J.R."/>
            <person name="Marage G."/>
            <person name="Marchand G."/>
            <person name="Marquand E."/>
            <person name="Bret-Mestries E."/>
            <person name="Morien E."/>
            <person name="Nambeesan S."/>
            <person name="Nguyen T."/>
            <person name="Pegot-Espagnet P."/>
            <person name="Pouilly N."/>
            <person name="Raftis F."/>
            <person name="Sallet E."/>
            <person name="Schiex T."/>
            <person name="Thomas J."/>
            <person name="Vandecasteele C."/>
            <person name="Vares D."/>
            <person name="Vear F."/>
            <person name="Vautrin S."/>
            <person name="Crespi M."/>
            <person name="Mangin B."/>
            <person name="Burke J.M."/>
            <person name="Salse J."/>
            <person name="Munos S."/>
            <person name="Vincourt P."/>
            <person name="Rieseberg L.H."/>
            <person name="Langlade N.B."/>
        </authorList>
    </citation>
    <scope>NUCLEOTIDE SEQUENCE</scope>
    <source>
        <tissue evidence="6">Leaves</tissue>
    </source>
</reference>
<evidence type="ECO:0000256" key="2">
    <source>
        <dbReference type="ARBA" id="ARBA00022771"/>
    </source>
</evidence>
<evidence type="ECO:0000313" key="7">
    <source>
        <dbReference type="Proteomes" id="UP000215914"/>
    </source>
</evidence>
<gene>
    <name evidence="6" type="ORF">HanXRQr2_Chr11g0520521</name>
</gene>
<name>A0A9K3HUN1_HELAN</name>
<dbReference type="Proteomes" id="UP000215914">
    <property type="component" value="Unassembled WGS sequence"/>
</dbReference>
<evidence type="ECO:0000259" key="5">
    <source>
        <dbReference type="PROSITE" id="PS50199"/>
    </source>
</evidence>
<proteinExistence type="predicted"/>
<feature type="domain" description="RanBP2-type" evidence="5">
    <location>
        <begin position="1"/>
        <end position="30"/>
    </location>
</feature>
<dbReference type="PROSITE" id="PS50199">
    <property type="entry name" value="ZF_RANBP2_2"/>
    <property type="match status" value="3"/>
</dbReference>
<dbReference type="GO" id="GO:0008270">
    <property type="term" value="F:zinc ion binding"/>
    <property type="evidence" value="ECO:0007669"/>
    <property type="project" value="UniProtKB-KW"/>
</dbReference>
<dbReference type="InterPro" id="IPR036443">
    <property type="entry name" value="Znf_RanBP2_sf"/>
</dbReference>
<dbReference type="SMART" id="SM00547">
    <property type="entry name" value="ZnF_RBZ"/>
    <property type="match status" value="3"/>
</dbReference>
<dbReference type="GO" id="GO:0005737">
    <property type="term" value="C:cytoplasm"/>
    <property type="evidence" value="ECO:0000318"/>
    <property type="project" value="GO_Central"/>
</dbReference>
<dbReference type="Pfam" id="PF00641">
    <property type="entry name" value="Zn_ribbon_RanBP"/>
    <property type="match status" value="3"/>
</dbReference>
<dbReference type="Gramene" id="mRNA:HanXRQr2_Chr11g0520521">
    <property type="protein sequence ID" value="mRNA:HanXRQr2_Chr11g0520521"/>
    <property type="gene ID" value="HanXRQr2_Chr11g0520521"/>
</dbReference>
<dbReference type="PANTHER" id="PTHR23111:SF74">
    <property type="entry name" value="OS02G0203700 PROTEIN"/>
    <property type="match status" value="1"/>
</dbReference>
<protein>
    <submittedName>
        <fullName evidence="6">Zinc finger, RanBP2-type</fullName>
    </submittedName>
</protein>